<dbReference type="AlphaFoldDB" id="A0A131ZU40"/>
<name>A0A131ZU40_SARSC</name>
<gene>
    <name evidence="1" type="ORF">QR98_0007250</name>
</gene>
<sequence>MDQQLKSFKMPRIQSTKIKLISLSSKNVSLQEFPKPIMIKSMSSNLKSKLEISSNKLNENQERLSGRNQKRGTKFTEKIFTTLQSLWLPMITLRATSWRSLSSLRIFRSKSGPIRDLSLSLYDPSKPIPEQQLQANLDWKKLNNQSESFQLLDWILSCFDRVGNKLCPKNVSIN</sequence>
<proteinExistence type="predicted"/>
<reference evidence="1 2" key="1">
    <citation type="journal article" date="2015" name="Parasit. Vectors">
        <title>Draft genome of the scabies mite.</title>
        <authorList>
            <person name="Rider S.D.Jr."/>
            <person name="Morgan M.S."/>
            <person name="Arlian L.G."/>
        </authorList>
    </citation>
    <scope>NUCLEOTIDE SEQUENCE [LARGE SCALE GENOMIC DNA]</scope>
    <source>
        <strain evidence="1">Arlian Lab</strain>
    </source>
</reference>
<comment type="caution">
    <text evidence="1">The sequence shown here is derived from an EMBL/GenBank/DDBJ whole genome shotgun (WGS) entry which is preliminary data.</text>
</comment>
<accession>A0A131ZU40</accession>
<evidence type="ECO:0000313" key="1">
    <source>
        <dbReference type="EMBL" id="KPM02316.1"/>
    </source>
</evidence>
<dbReference type="EMBL" id="JXLN01001544">
    <property type="protein sequence ID" value="KPM02316.1"/>
    <property type="molecule type" value="Genomic_DNA"/>
</dbReference>
<evidence type="ECO:0000313" key="2">
    <source>
        <dbReference type="Proteomes" id="UP000616769"/>
    </source>
</evidence>
<dbReference type="VEuPathDB" id="VectorBase:SSCA005115"/>
<dbReference type="Proteomes" id="UP000616769">
    <property type="component" value="Unassembled WGS sequence"/>
</dbReference>
<protein>
    <submittedName>
        <fullName evidence="1">Uncharacterized protein</fullName>
    </submittedName>
</protein>
<organism evidence="1 2">
    <name type="scientific">Sarcoptes scabiei</name>
    <name type="common">Itch mite</name>
    <name type="synonym">Acarus scabiei</name>
    <dbReference type="NCBI Taxonomy" id="52283"/>
    <lineage>
        <taxon>Eukaryota</taxon>
        <taxon>Metazoa</taxon>
        <taxon>Ecdysozoa</taxon>
        <taxon>Arthropoda</taxon>
        <taxon>Chelicerata</taxon>
        <taxon>Arachnida</taxon>
        <taxon>Acari</taxon>
        <taxon>Acariformes</taxon>
        <taxon>Sarcoptiformes</taxon>
        <taxon>Astigmata</taxon>
        <taxon>Psoroptidia</taxon>
        <taxon>Sarcoptoidea</taxon>
        <taxon>Sarcoptidae</taxon>
        <taxon>Sarcoptinae</taxon>
        <taxon>Sarcoptes</taxon>
    </lineage>
</organism>